<accession>R9T6R3</accession>
<evidence type="ECO:0000313" key="1">
    <source>
        <dbReference type="EMBL" id="AGN26289.1"/>
    </source>
</evidence>
<dbReference type="GeneID" id="41323346"/>
<dbReference type="AlphaFoldDB" id="R9T6R3"/>
<proteinExistence type="predicted"/>
<dbReference type="OrthoDB" id="383982at2157"/>
<keyword evidence="2" id="KW-1185">Reference proteome</keyword>
<organism evidence="1 2">
    <name type="scientific">Methanomassiliicoccus intestinalis (strain Issoire-Mx1)</name>
    <dbReference type="NCBI Taxonomy" id="1295009"/>
    <lineage>
        <taxon>Archaea</taxon>
        <taxon>Methanobacteriati</taxon>
        <taxon>Thermoplasmatota</taxon>
        <taxon>Thermoplasmata</taxon>
        <taxon>Methanomassiliicoccales</taxon>
        <taxon>Methanomassiliicoccaceae</taxon>
        <taxon>Methanomassiliicoccus</taxon>
    </lineage>
</organism>
<dbReference type="InParanoid" id="R9T6R3"/>
<reference evidence="1 2" key="1">
    <citation type="journal article" date="2013" name="Genome Announc.">
        <title>Genome sequence of 'Candidatus Methanomassiliicoccus intestinalis' Issoire-Mx1, a third thermoplasmatales-related methanogenic archaeon from human feces.</title>
        <authorList>
            <person name="Borrel G."/>
            <person name="Harris H.M."/>
            <person name="Parisot N."/>
            <person name="Gaci N."/>
            <person name="Tottey W."/>
            <person name="Mihajlovski A."/>
            <person name="Deane J."/>
            <person name="Gribaldo S."/>
            <person name="Bardot O."/>
            <person name="Peyretaillade E."/>
            <person name="Peyret P."/>
            <person name="O'Toole P.W."/>
            <person name="Brugere J.F."/>
        </authorList>
    </citation>
    <scope>NUCLEOTIDE SEQUENCE [LARGE SCALE GENOMIC DNA]</scope>
    <source>
        <strain evidence="1 2">Issoire-Mx1</strain>
    </source>
</reference>
<dbReference type="RefSeq" id="WP_020448814.1">
    <property type="nucleotide sequence ID" value="NC_021353.1"/>
</dbReference>
<name>R9T6R3_METII</name>
<sequence>MKIGRNKHLHKANPKSSRARVFISYSFKDRSQKALVDIHKGSKSIDFTDYSIKSPYDYGWKSSAKYRIRNSDMVCVCPPRNDEVGKGMIDELKIAKRYKKPIISLNTNQRSLPKKLVKKYGIKEIPHNCSKLQKEIDKSRKNRKV</sequence>
<protein>
    <recommendedName>
        <fullName evidence="3">Thoeris protein ThsB TIR-like domain-containing protein</fullName>
    </recommendedName>
</protein>
<evidence type="ECO:0000313" key="2">
    <source>
        <dbReference type="Proteomes" id="UP000014070"/>
    </source>
</evidence>
<evidence type="ECO:0008006" key="3">
    <source>
        <dbReference type="Google" id="ProtNLM"/>
    </source>
</evidence>
<dbReference type="HOGENOM" id="CLU_1782432_0_0_2"/>
<dbReference type="EMBL" id="CP005934">
    <property type="protein sequence ID" value="AGN26289.1"/>
    <property type="molecule type" value="Genomic_DNA"/>
</dbReference>
<dbReference type="Proteomes" id="UP000014070">
    <property type="component" value="Chromosome"/>
</dbReference>
<dbReference type="KEGG" id="mer:MMINT_09300"/>
<gene>
    <name evidence="1" type="ORF">MMINT_09300</name>
</gene>